<dbReference type="InterPro" id="IPR004013">
    <property type="entry name" value="PHP_dom"/>
</dbReference>
<gene>
    <name evidence="11" type="primary">dnaE</name>
    <name evidence="11" type="ORF">FSW04_15465</name>
</gene>
<evidence type="ECO:0000256" key="4">
    <source>
        <dbReference type="ARBA" id="ARBA00019114"/>
    </source>
</evidence>
<dbReference type="CDD" id="cd12113">
    <property type="entry name" value="PHP_PolIIIA_DnaE3"/>
    <property type="match status" value="1"/>
</dbReference>
<dbReference type="InterPro" id="IPR016195">
    <property type="entry name" value="Pol/histidinol_Pase-like"/>
</dbReference>
<dbReference type="PANTHER" id="PTHR32294:SF0">
    <property type="entry name" value="DNA POLYMERASE III SUBUNIT ALPHA"/>
    <property type="match status" value="1"/>
</dbReference>
<evidence type="ECO:0000256" key="5">
    <source>
        <dbReference type="ARBA" id="ARBA00022679"/>
    </source>
</evidence>
<dbReference type="GO" id="GO:0003676">
    <property type="term" value="F:nucleic acid binding"/>
    <property type="evidence" value="ECO:0007669"/>
    <property type="project" value="InterPro"/>
</dbReference>
<dbReference type="NCBIfam" id="TIGR00594">
    <property type="entry name" value="polc"/>
    <property type="match status" value="1"/>
</dbReference>
<dbReference type="InterPro" id="IPR029460">
    <property type="entry name" value="DNAPol_HHH"/>
</dbReference>
<dbReference type="GO" id="GO:0008408">
    <property type="term" value="F:3'-5' exonuclease activity"/>
    <property type="evidence" value="ECO:0007669"/>
    <property type="project" value="InterPro"/>
</dbReference>
<dbReference type="RefSeq" id="WP_146920808.1">
    <property type="nucleotide sequence ID" value="NZ_CP042430.1"/>
</dbReference>
<sequence length="1180" mass="128968">MSTPSAVHLHVHSEYSLLDGACNIEALAKRAAEFGQPALGLTDHGVMNGAVELYKACRKHDVKPILGCEIYLVDDHANRAPGRVERNHLTLLAADEVGYRNLVKLSSAGFLEGLHRGKPSLDMGQLATHGEGVIALTGCLASRFCQRLLSDDPSAARAHADDLMQVFGAENVYFEVQKNGLADQDKANEGIVRIARELGRPLVGTGDVHYLRREDYHHHTALLCVQTKSTLAAPKMTFETNEFYLKSSEELAQSFAEWPDAIPTTLEIAERCNVEIELGNQLIPRFLPDGEDERAYLRSRVEEGLRARYGDPVPADALERMEYELGVIDRMGFNAYFLIVWDFVKWAKDNGIAVGPGRGSAAGSIVAYTLRITDVDPLRYDLLFERFLNPERVSMPDIDIDFSVRGRERVMQYVVGKYGRESVAQIITFGKMFPRAATRDAARVLGHDYGQGDRLAKLIPDPIMGRPPSFDDCLKEGEPLRLEYDKDPTAKQIVDVAKGLEGIVRNNSIHAAAVVIAGMPLTDVVPLQLADANETDAEGNKVYRQVTQFSMKPVEELGLLKMDFLGLRNLDVIEDALDIIGRSTGERPDMTRLPLDDEKTYEMLAAGDSVGVFQFESDGMQEALKKVKPTEFDDLVALVSLYRPGAMEQIPTYARGKRNPDLVSIADERLEPIIGPTYGVILYQEQAMLISKELAGFTGAQADDLRKAIGKKNRAAMAKLEPMFREGCAKNGVAASTIDWLWATNEKSADYSFNKSHAACYALIAYRTAWLKANYCAEYMAALISSVMDTKDKVPFFAARCEEMGIEILPPDVNLSDHEFVVVDGNIRFGLDAVKGVGYAAVEAIKRARDDGGPFGSIWDFCERVDPRAVNKRSIEALIKCGAFGSTGASRKGMLSVLEQAQGAGQKIQQDAEIGQGSIFDLFEAPAPGAANGAAAAFAGPTHPPIPEEEFEKNELLAHEKDAIGLFLSMHPLKEVREALLATVDRPLSELPQVKDGEWITAGGIITAARKLKTRAGTTMMFATLDDLEGSIELIFFGNTLEEYEHVAQVDAIVTVRGRVGNDDRGLTIKVQTCEPFRPSDEEVETARAAAAVVAKGPEALTLVLDAATLPASIIEELKHVFGNHTGEADVVLDVRTSQGPRSLRLGTDFRVDPTPSLRAELARILGPEALAGPVAATPA</sequence>
<dbReference type="Gene3D" id="3.20.20.140">
    <property type="entry name" value="Metal-dependent hydrolases"/>
    <property type="match status" value="1"/>
</dbReference>
<dbReference type="InterPro" id="IPR041931">
    <property type="entry name" value="DNA_pol3_alpha_thumb_dom"/>
</dbReference>
<dbReference type="EMBL" id="CP042430">
    <property type="protein sequence ID" value="QEC48833.1"/>
    <property type="molecule type" value="Genomic_DNA"/>
</dbReference>
<dbReference type="GO" id="GO:0006260">
    <property type="term" value="P:DNA replication"/>
    <property type="evidence" value="ECO:0007669"/>
    <property type="project" value="UniProtKB-KW"/>
</dbReference>
<dbReference type="InterPro" id="IPR040982">
    <property type="entry name" value="DNA_pol3_finger"/>
</dbReference>
<name>A0A5B8U6X3_9ACTN</name>
<dbReference type="NCBIfam" id="NF004226">
    <property type="entry name" value="PRK05673.1"/>
    <property type="match status" value="1"/>
</dbReference>
<keyword evidence="8" id="KW-0239">DNA-directed DNA polymerase</keyword>
<dbReference type="CDD" id="cd04485">
    <property type="entry name" value="DnaE_OBF"/>
    <property type="match status" value="1"/>
</dbReference>
<evidence type="ECO:0000256" key="1">
    <source>
        <dbReference type="ARBA" id="ARBA00004496"/>
    </source>
</evidence>
<keyword evidence="7" id="KW-0235">DNA replication</keyword>
<keyword evidence="5 11" id="KW-0808">Transferase</keyword>
<evidence type="ECO:0000256" key="9">
    <source>
        <dbReference type="ARBA" id="ARBA00049244"/>
    </source>
</evidence>
<accession>A0A5B8U6X3</accession>
<dbReference type="EC" id="2.7.7.7" evidence="3"/>
<evidence type="ECO:0000256" key="3">
    <source>
        <dbReference type="ARBA" id="ARBA00012417"/>
    </source>
</evidence>
<dbReference type="AlphaFoldDB" id="A0A5B8U6X3"/>
<evidence type="ECO:0000256" key="6">
    <source>
        <dbReference type="ARBA" id="ARBA00022695"/>
    </source>
</evidence>
<evidence type="ECO:0000256" key="8">
    <source>
        <dbReference type="ARBA" id="ARBA00022932"/>
    </source>
</evidence>
<dbReference type="Pfam" id="PF01336">
    <property type="entry name" value="tRNA_anti-codon"/>
    <property type="match status" value="1"/>
</dbReference>
<dbReference type="OrthoDB" id="9803237at2"/>
<comment type="subcellular location">
    <subcellularLocation>
        <location evidence="1">Cytoplasm</location>
    </subcellularLocation>
</comment>
<dbReference type="InterPro" id="IPR011708">
    <property type="entry name" value="DNA_pol3_alpha_NTPase_dom"/>
</dbReference>
<evidence type="ECO:0000313" key="11">
    <source>
        <dbReference type="EMBL" id="QEC48833.1"/>
    </source>
</evidence>
<dbReference type="Gene3D" id="1.10.10.1600">
    <property type="entry name" value="Bacterial DNA polymerase III alpha subunit, thumb domain"/>
    <property type="match status" value="1"/>
</dbReference>
<dbReference type="InterPro" id="IPR003141">
    <property type="entry name" value="Pol/His_phosphatase_N"/>
</dbReference>
<dbReference type="InterPro" id="IPR004805">
    <property type="entry name" value="DnaE2/DnaE/PolC"/>
</dbReference>
<dbReference type="Pfam" id="PF02811">
    <property type="entry name" value="PHP"/>
    <property type="match status" value="1"/>
</dbReference>
<evidence type="ECO:0000259" key="10">
    <source>
        <dbReference type="SMART" id="SM00481"/>
    </source>
</evidence>
<dbReference type="Pfam" id="PF07733">
    <property type="entry name" value="DNA_pol3_alpha"/>
    <property type="match status" value="1"/>
</dbReference>
<dbReference type="GO" id="GO:0003887">
    <property type="term" value="F:DNA-directed DNA polymerase activity"/>
    <property type="evidence" value="ECO:0007669"/>
    <property type="project" value="UniProtKB-KW"/>
</dbReference>
<evidence type="ECO:0000256" key="2">
    <source>
        <dbReference type="ARBA" id="ARBA00009496"/>
    </source>
</evidence>
<dbReference type="PANTHER" id="PTHR32294">
    <property type="entry name" value="DNA POLYMERASE III SUBUNIT ALPHA"/>
    <property type="match status" value="1"/>
</dbReference>
<dbReference type="Proteomes" id="UP000321805">
    <property type="component" value="Chromosome"/>
</dbReference>
<keyword evidence="6 11" id="KW-0548">Nucleotidyltransferase</keyword>
<proteinExistence type="inferred from homology"/>
<dbReference type="Gene3D" id="1.10.150.870">
    <property type="match status" value="1"/>
</dbReference>
<protein>
    <recommendedName>
        <fullName evidence="4">DNA polymerase III subunit alpha</fullName>
        <ecNumber evidence="3">2.7.7.7</ecNumber>
    </recommendedName>
</protein>
<dbReference type="GO" id="GO:0005737">
    <property type="term" value="C:cytoplasm"/>
    <property type="evidence" value="ECO:0007669"/>
    <property type="project" value="UniProtKB-SubCell"/>
</dbReference>
<dbReference type="Pfam" id="PF17657">
    <property type="entry name" value="DNA_pol3_finger"/>
    <property type="match status" value="1"/>
</dbReference>
<dbReference type="Pfam" id="PF14579">
    <property type="entry name" value="HHH_6"/>
    <property type="match status" value="1"/>
</dbReference>
<keyword evidence="12" id="KW-1185">Reference proteome</keyword>
<evidence type="ECO:0000313" key="12">
    <source>
        <dbReference type="Proteomes" id="UP000321805"/>
    </source>
</evidence>
<feature type="domain" description="Polymerase/histidinol phosphatase N-terminal" evidence="10">
    <location>
        <begin position="7"/>
        <end position="74"/>
    </location>
</feature>
<comment type="similarity">
    <text evidence="2">Belongs to the DNA polymerase type-C family. DnaE subfamily.</text>
</comment>
<dbReference type="SMART" id="SM00481">
    <property type="entry name" value="POLIIIAc"/>
    <property type="match status" value="1"/>
</dbReference>
<dbReference type="SUPFAM" id="SSF89550">
    <property type="entry name" value="PHP domain-like"/>
    <property type="match status" value="1"/>
</dbReference>
<comment type="catalytic activity">
    <reaction evidence="9">
        <text>DNA(n) + a 2'-deoxyribonucleoside 5'-triphosphate = DNA(n+1) + diphosphate</text>
        <dbReference type="Rhea" id="RHEA:22508"/>
        <dbReference type="Rhea" id="RHEA-COMP:17339"/>
        <dbReference type="Rhea" id="RHEA-COMP:17340"/>
        <dbReference type="ChEBI" id="CHEBI:33019"/>
        <dbReference type="ChEBI" id="CHEBI:61560"/>
        <dbReference type="ChEBI" id="CHEBI:173112"/>
        <dbReference type="EC" id="2.7.7.7"/>
    </reaction>
</comment>
<dbReference type="KEGG" id="bsol:FSW04_15465"/>
<dbReference type="InterPro" id="IPR004365">
    <property type="entry name" value="NA-bd_OB_tRNA"/>
</dbReference>
<evidence type="ECO:0000256" key="7">
    <source>
        <dbReference type="ARBA" id="ARBA00022705"/>
    </source>
</evidence>
<reference evidence="11 12" key="1">
    <citation type="journal article" date="2018" name="J. Microbiol.">
        <title>Baekduia soli gen. nov., sp. nov., a novel bacterium isolated from the soil of Baekdu Mountain and proposal of a novel family name, Baekduiaceae fam. nov.</title>
        <authorList>
            <person name="An D.S."/>
            <person name="Siddiqi M.Z."/>
            <person name="Kim K.H."/>
            <person name="Yu H.S."/>
            <person name="Im W.T."/>
        </authorList>
    </citation>
    <scope>NUCLEOTIDE SEQUENCE [LARGE SCALE GENOMIC DNA]</scope>
    <source>
        <strain evidence="11 12">BR7-21</strain>
    </source>
</reference>
<organism evidence="11 12">
    <name type="scientific">Baekduia soli</name>
    <dbReference type="NCBI Taxonomy" id="496014"/>
    <lineage>
        <taxon>Bacteria</taxon>
        <taxon>Bacillati</taxon>
        <taxon>Actinomycetota</taxon>
        <taxon>Thermoleophilia</taxon>
        <taxon>Solirubrobacterales</taxon>
        <taxon>Baekduiaceae</taxon>
        <taxon>Baekduia</taxon>
    </lineage>
</organism>